<comment type="catalytic activity">
    <reaction evidence="13">
        <text>ATP + H2O = ADP + phosphate + H(+)</text>
        <dbReference type="Rhea" id="RHEA:13065"/>
        <dbReference type="ChEBI" id="CHEBI:15377"/>
        <dbReference type="ChEBI" id="CHEBI:15378"/>
        <dbReference type="ChEBI" id="CHEBI:30616"/>
        <dbReference type="ChEBI" id="CHEBI:43474"/>
        <dbReference type="ChEBI" id="CHEBI:456216"/>
        <dbReference type="EC" id="5.6.2.4"/>
    </reaction>
</comment>
<keyword evidence="10" id="KW-0413">Isomerase</keyword>
<evidence type="ECO:0000259" key="15">
    <source>
        <dbReference type="PROSITE" id="PS51198"/>
    </source>
</evidence>
<evidence type="ECO:0000256" key="1">
    <source>
        <dbReference type="ARBA" id="ARBA00022722"/>
    </source>
</evidence>
<dbReference type="GO" id="GO:0004527">
    <property type="term" value="F:exonuclease activity"/>
    <property type="evidence" value="ECO:0007669"/>
    <property type="project" value="UniProtKB-KW"/>
</dbReference>
<dbReference type="GO" id="GO:0016887">
    <property type="term" value="F:ATP hydrolysis activity"/>
    <property type="evidence" value="ECO:0007669"/>
    <property type="project" value="RHEA"/>
</dbReference>
<evidence type="ECO:0000256" key="14">
    <source>
        <dbReference type="PROSITE-ProRule" id="PRU00560"/>
    </source>
</evidence>
<dbReference type="GO" id="GO:0005524">
    <property type="term" value="F:ATP binding"/>
    <property type="evidence" value="ECO:0007669"/>
    <property type="project" value="UniProtKB-UniRule"/>
</dbReference>
<dbReference type="PROSITE" id="PS51198">
    <property type="entry name" value="UVRD_HELICASE_ATP_BIND"/>
    <property type="match status" value="1"/>
</dbReference>
<dbReference type="PANTHER" id="PTHR11070">
    <property type="entry name" value="UVRD / RECB / PCRA DNA HELICASE FAMILY MEMBER"/>
    <property type="match status" value="1"/>
</dbReference>
<keyword evidence="5 14" id="KW-0347">Helicase</keyword>
<dbReference type="InterPro" id="IPR014016">
    <property type="entry name" value="UvrD-like_ATP-bd"/>
</dbReference>
<dbReference type="Gene3D" id="3.40.50.300">
    <property type="entry name" value="P-loop containing nucleotide triphosphate hydrolases"/>
    <property type="match status" value="4"/>
</dbReference>
<keyword evidence="4 14" id="KW-0378">Hydrolase</keyword>
<dbReference type="InterPro" id="IPR038726">
    <property type="entry name" value="PDDEXK_AddAB-type"/>
</dbReference>
<name>A0A1G8ZUW5_9STAP</name>
<dbReference type="STRING" id="586411.SAMN05216187_105184"/>
<dbReference type="PANTHER" id="PTHR11070:SF48">
    <property type="entry name" value="ATP-DEPENDENT HELICASE_NUCLEASE SUBUNIT A"/>
    <property type="match status" value="1"/>
</dbReference>
<dbReference type="InterPro" id="IPR011335">
    <property type="entry name" value="Restrct_endonuc-II-like"/>
</dbReference>
<dbReference type="GO" id="GO:0006302">
    <property type="term" value="P:double-strand break repair"/>
    <property type="evidence" value="ECO:0007669"/>
    <property type="project" value="InterPro"/>
</dbReference>
<evidence type="ECO:0000256" key="2">
    <source>
        <dbReference type="ARBA" id="ARBA00022741"/>
    </source>
</evidence>
<evidence type="ECO:0000256" key="3">
    <source>
        <dbReference type="ARBA" id="ARBA00022763"/>
    </source>
</evidence>
<dbReference type="CDD" id="cd17932">
    <property type="entry name" value="DEXQc_UvrD"/>
    <property type="match status" value="1"/>
</dbReference>
<keyword evidence="2 14" id="KW-0547">Nucleotide-binding</keyword>
<evidence type="ECO:0000256" key="12">
    <source>
        <dbReference type="ARBA" id="ARBA00034808"/>
    </source>
</evidence>
<evidence type="ECO:0000313" key="17">
    <source>
        <dbReference type="EMBL" id="SDK18848.1"/>
    </source>
</evidence>
<dbReference type="Gene3D" id="3.90.320.10">
    <property type="match status" value="1"/>
</dbReference>
<keyword evidence="6" id="KW-0269">Exonuclease</keyword>
<dbReference type="GO" id="GO:0033202">
    <property type="term" value="C:DNA helicase complex"/>
    <property type="evidence" value="ECO:0007669"/>
    <property type="project" value="TreeGrafter"/>
</dbReference>
<dbReference type="InterPro" id="IPR014152">
    <property type="entry name" value="AddA"/>
</dbReference>
<dbReference type="AlphaFoldDB" id="A0A1G8ZUW5"/>
<sequence length="1152" mass="132041">MVKFTQAQERAITAKGSDILVSAAAGSGKTAVLVERIKQNIIDGNYSIDEVFVSTFTNKSAKDMKDKIEKALRETYNETMEPRLNEEIIKLNDAHISTLHSFCLYLIQTHYNSIGLPPDMRTLGQVESEIRLERIISNVLEQFYDRADEDFLQLDQFVTSTKDNSALHSLVKQLYHVAIATKEPAEFLNSMKDQYINEDKLQNILDDYRNILKRKLTKLDENLYTLKTEYDHAERDEELKEKAIVDAYEKLAVMHKYVVQALASFSSDGVFTLPSAKLVTGTNAFIKSATAYGSDLNERYNKPANALYQEISSLKQYSREEVQAELAPLNGMNNQLIQIAADVIEQYKKDKLDSNEMDFNDYEHFALDILTANDSEIALSYQRQFKEVMIDEYQDINRVQEAIIQLLKSGGESDGNLFMVGDVKQSIYRFRQAAPDLFIDKSERFNEEESGELIQLNRNFRSRSEILQATNLIFENIMDKPLGEIDYTDEEKLIKGIEQAEPKSPVEVHPIIYDKHLKSDEADEIEVRHIVKMVKSISEKGAAYEDIVILNRNRFAPDVMRHEFQKADIPISIDVNKGYFETFEILTMRSILSLIDNPLQDDHLTGVMRLSMFGFSEEEIARVRAASDEKYLYEALLEYSGDEMIVRKTEEFISTFKELSLHAKYLSVPELISEIFSELNILEFFSGLPGGSARRANLNGLIDRAMEFQKMNNTSLYQFISYIDFLISEGKDFGEESSLEAVDNAVRVMTVHSSKGLEFKHVIYADLKQNFTLTNISRVHVHPKLGIVFNNFNSEFNYHYESIHGYTANDFLNIEELSEELRLIYVALTRAEEKLYLPLMFKDEAVFKYDFSNLEKPSFETRAALKSAMDFTAPILMQSEAPFIEVKETIITTEGDEAEKTEFATLADIDALPADIDPEVKDRLFYTYPNMDDAEVTTKESVTSIKRRNESIPDGAAYVSHTSDVNLREPNFLSNSLEAPVFGTMMHEMMMHIMHHWPTLSLMDIDAKTAYIDTLVDNYSEHQEMLSPLHISKMKENAALFFNDRTMITLLEAQTGIHTELPFIMSQEAIGYAEHPKQIVQGIIDCLLEFDDHYTIIDYKTDRVKGRNFTESQLIERYSTQMDIYKKSAAVSLNKPVDAVLYFFDYGAISID</sequence>
<keyword evidence="3" id="KW-0227">DNA damage</keyword>
<dbReference type="InterPro" id="IPR011604">
    <property type="entry name" value="PDDEXK-like_dom_sf"/>
</dbReference>
<dbReference type="InterPro" id="IPR014017">
    <property type="entry name" value="DNA_helicase_UvrD-like_C"/>
</dbReference>
<evidence type="ECO:0000256" key="7">
    <source>
        <dbReference type="ARBA" id="ARBA00022840"/>
    </source>
</evidence>
<dbReference type="GO" id="GO:0003677">
    <property type="term" value="F:DNA binding"/>
    <property type="evidence" value="ECO:0007669"/>
    <property type="project" value="UniProtKB-KW"/>
</dbReference>
<evidence type="ECO:0000256" key="8">
    <source>
        <dbReference type="ARBA" id="ARBA00023125"/>
    </source>
</evidence>
<gene>
    <name evidence="17" type="ORF">SAMN05216187_105184</name>
</gene>
<dbReference type="EC" id="5.6.2.4" evidence="12"/>
<dbReference type="Pfam" id="PF13361">
    <property type="entry name" value="UvrD_C"/>
    <property type="match status" value="1"/>
</dbReference>
<feature type="domain" description="UvrD-like helicase C-terminal" evidence="16">
    <location>
        <begin position="475"/>
        <end position="756"/>
    </location>
</feature>
<dbReference type="Pfam" id="PF12705">
    <property type="entry name" value="PDDEXK_1"/>
    <property type="match status" value="1"/>
</dbReference>
<protein>
    <recommendedName>
        <fullName evidence="12">DNA 3'-5' helicase</fullName>
        <ecNumber evidence="12">5.6.2.4</ecNumber>
    </recommendedName>
</protein>
<evidence type="ECO:0000256" key="9">
    <source>
        <dbReference type="ARBA" id="ARBA00023204"/>
    </source>
</evidence>
<dbReference type="OrthoDB" id="9810135at2"/>
<dbReference type="NCBIfam" id="TIGR02785">
    <property type="entry name" value="addA_Gpos"/>
    <property type="match status" value="1"/>
</dbReference>
<feature type="binding site" evidence="14">
    <location>
        <begin position="23"/>
        <end position="30"/>
    </location>
    <ligand>
        <name>ATP</name>
        <dbReference type="ChEBI" id="CHEBI:30616"/>
    </ligand>
</feature>
<dbReference type="GO" id="GO:0005829">
    <property type="term" value="C:cytosol"/>
    <property type="evidence" value="ECO:0007669"/>
    <property type="project" value="TreeGrafter"/>
</dbReference>
<evidence type="ECO:0000256" key="10">
    <source>
        <dbReference type="ARBA" id="ARBA00023235"/>
    </source>
</evidence>
<dbReference type="InterPro" id="IPR027417">
    <property type="entry name" value="P-loop_NTPase"/>
</dbReference>
<evidence type="ECO:0000313" key="18">
    <source>
        <dbReference type="Proteomes" id="UP000242700"/>
    </source>
</evidence>
<dbReference type="PROSITE" id="PS51217">
    <property type="entry name" value="UVRD_HELICASE_CTER"/>
    <property type="match status" value="1"/>
</dbReference>
<dbReference type="InterPro" id="IPR000212">
    <property type="entry name" value="DNA_helicase_UvrD/REP"/>
</dbReference>
<dbReference type="Gene3D" id="1.10.486.10">
    <property type="entry name" value="PCRA, domain 4"/>
    <property type="match status" value="1"/>
</dbReference>
<proteinExistence type="predicted"/>
<dbReference type="GO" id="GO:0000725">
    <property type="term" value="P:recombinational repair"/>
    <property type="evidence" value="ECO:0007669"/>
    <property type="project" value="TreeGrafter"/>
</dbReference>
<dbReference type="Proteomes" id="UP000242700">
    <property type="component" value="Unassembled WGS sequence"/>
</dbReference>
<evidence type="ECO:0000256" key="13">
    <source>
        <dbReference type="ARBA" id="ARBA00048988"/>
    </source>
</evidence>
<reference evidence="18" key="1">
    <citation type="submission" date="2016-10" db="EMBL/GenBank/DDBJ databases">
        <authorList>
            <person name="Varghese N."/>
            <person name="Submissions S."/>
        </authorList>
    </citation>
    <scope>NUCLEOTIDE SEQUENCE [LARGE SCALE GENOMIC DNA]</scope>
    <source>
        <strain evidence="18">CGMCC 1.8911</strain>
    </source>
</reference>
<keyword evidence="1" id="KW-0540">Nuclease</keyword>
<dbReference type="SUPFAM" id="SSF52540">
    <property type="entry name" value="P-loop containing nucleoside triphosphate hydrolases"/>
    <property type="match status" value="1"/>
</dbReference>
<evidence type="ECO:0000256" key="4">
    <source>
        <dbReference type="ARBA" id="ARBA00022801"/>
    </source>
</evidence>
<comment type="catalytic activity">
    <reaction evidence="11">
        <text>Couples ATP hydrolysis with the unwinding of duplex DNA by translocating in the 3'-5' direction.</text>
        <dbReference type="EC" id="5.6.2.4"/>
    </reaction>
</comment>
<evidence type="ECO:0000256" key="11">
    <source>
        <dbReference type="ARBA" id="ARBA00034617"/>
    </source>
</evidence>
<dbReference type="EMBL" id="FNFI01000005">
    <property type="protein sequence ID" value="SDK18848.1"/>
    <property type="molecule type" value="Genomic_DNA"/>
</dbReference>
<keyword evidence="9" id="KW-0234">DNA repair</keyword>
<dbReference type="SUPFAM" id="SSF52980">
    <property type="entry name" value="Restriction endonuclease-like"/>
    <property type="match status" value="1"/>
</dbReference>
<dbReference type="Pfam" id="PF00580">
    <property type="entry name" value="UvrD-helicase"/>
    <property type="match status" value="2"/>
</dbReference>
<dbReference type="GO" id="GO:0043138">
    <property type="term" value="F:3'-5' DNA helicase activity"/>
    <property type="evidence" value="ECO:0007669"/>
    <property type="project" value="UniProtKB-EC"/>
</dbReference>
<evidence type="ECO:0000256" key="6">
    <source>
        <dbReference type="ARBA" id="ARBA00022839"/>
    </source>
</evidence>
<keyword evidence="7 14" id="KW-0067">ATP-binding</keyword>
<accession>A0A1G8ZUW5</accession>
<dbReference type="RefSeq" id="WP_092597299.1">
    <property type="nucleotide sequence ID" value="NZ_FNFI01000005.1"/>
</dbReference>
<feature type="domain" description="UvrD-like helicase ATP-binding" evidence="15">
    <location>
        <begin position="2"/>
        <end position="463"/>
    </location>
</feature>
<organism evidence="17 18">
    <name type="scientific">Jeotgalicoccus aerolatus</name>
    <dbReference type="NCBI Taxonomy" id="709510"/>
    <lineage>
        <taxon>Bacteria</taxon>
        <taxon>Bacillati</taxon>
        <taxon>Bacillota</taxon>
        <taxon>Bacilli</taxon>
        <taxon>Bacillales</taxon>
        <taxon>Staphylococcaceae</taxon>
        <taxon>Jeotgalicoccus</taxon>
    </lineage>
</organism>
<evidence type="ECO:0000256" key="5">
    <source>
        <dbReference type="ARBA" id="ARBA00022806"/>
    </source>
</evidence>
<evidence type="ECO:0000259" key="16">
    <source>
        <dbReference type="PROSITE" id="PS51217"/>
    </source>
</evidence>
<keyword evidence="8" id="KW-0238">DNA-binding</keyword>